<dbReference type="GO" id="GO:0003723">
    <property type="term" value="F:RNA binding"/>
    <property type="evidence" value="ECO:0007669"/>
    <property type="project" value="TreeGrafter"/>
</dbReference>
<feature type="region of interest" description="Disordered" evidence="9">
    <location>
        <begin position="1"/>
        <end position="26"/>
    </location>
</feature>
<gene>
    <name evidence="11" type="primary">air1</name>
    <name evidence="11" type="ORF">DNF11_1622</name>
</gene>
<name>A0A3G2S5L9_MALR7</name>
<dbReference type="PROSITE" id="PS50158">
    <property type="entry name" value="ZF_CCHC"/>
    <property type="match status" value="2"/>
</dbReference>
<dbReference type="GO" id="GO:0071039">
    <property type="term" value="P:nuclear polyadenylation-dependent CUT catabolic process"/>
    <property type="evidence" value="ECO:0007669"/>
    <property type="project" value="TreeGrafter"/>
</dbReference>
<evidence type="ECO:0000256" key="4">
    <source>
        <dbReference type="ARBA" id="ARBA00022737"/>
    </source>
</evidence>
<feature type="region of interest" description="Disordered" evidence="9">
    <location>
        <begin position="180"/>
        <end position="235"/>
    </location>
</feature>
<dbReference type="EMBL" id="CP033150">
    <property type="protein sequence ID" value="AYO42572.1"/>
    <property type="molecule type" value="Genomic_DNA"/>
</dbReference>
<keyword evidence="2" id="KW-0507">mRNA processing</keyword>
<evidence type="ECO:0000256" key="1">
    <source>
        <dbReference type="ARBA" id="ARBA00004123"/>
    </source>
</evidence>
<dbReference type="Gene3D" id="4.10.60.10">
    <property type="entry name" value="Zinc finger, CCHC-type"/>
    <property type="match status" value="3"/>
</dbReference>
<dbReference type="STRING" id="425264.A0A3G2S5L9"/>
<dbReference type="GO" id="GO:0071037">
    <property type="term" value="P:nuclear polyadenylation-dependent snRNA catabolic process"/>
    <property type="evidence" value="ECO:0007669"/>
    <property type="project" value="TreeGrafter"/>
</dbReference>
<evidence type="ECO:0000259" key="10">
    <source>
        <dbReference type="PROSITE" id="PS50158"/>
    </source>
</evidence>
<dbReference type="PANTHER" id="PTHR46543">
    <property type="entry name" value="ZINC FINGER CCHC DOMAIN-CONTAINING PROTEIN 7"/>
    <property type="match status" value="1"/>
</dbReference>
<evidence type="ECO:0000256" key="7">
    <source>
        <dbReference type="ARBA" id="ARBA00023242"/>
    </source>
</evidence>
<sequence>MGRSKSKRKSEPSFVVDTQSENVPESIATGLDLPDHVEIVTRDTPSIEPVPAQDGEYEQLDADTSRYYDAEVNDERKRKGICPVCGEAGHDKKKCPYKQCLACGAVNEHTTRDCPLSTSCFRCGGVGHLSRDCPAPRTGSRRRVCERCGSNSHPETTCHTLWRQYTYYAPDEYDKVRAKKYRHEQRRMSDAQKREKRQNKARQGWAANLVLPDQDAGPSDDTEDEQPHRSAPRDWDPARRVCYNCAAVGHHWGDDCFLRRTNPTRPAGDPSPFSELMAHTGPFRMQHHDTMRSRRPSAPPPPTRTRHSLPGRPSLLDDMQDMDEQYWLTRHKKLRGQDAALSDLEDDSPTQPKPSKRPRRTGPRGRGSRFQPRYRGGYT</sequence>
<feature type="domain" description="CCHC-type" evidence="10">
    <location>
        <begin position="120"/>
        <end position="134"/>
    </location>
</feature>
<feature type="compositionally biased region" description="Basic residues" evidence="9">
    <location>
        <begin position="354"/>
        <end position="367"/>
    </location>
</feature>
<dbReference type="SMART" id="SM00343">
    <property type="entry name" value="ZnF_C2HC"/>
    <property type="match status" value="5"/>
</dbReference>
<dbReference type="PANTHER" id="PTHR46543:SF1">
    <property type="entry name" value="ZINC FINGER CCHC DOMAIN-CONTAINING PROTEIN 7"/>
    <property type="match status" value="1"/>
</dbReference>
<feature type="region of interest" description="Disordered" evidence="9">
    <location>
        <begin position="330"/>
        <end position="379"/>
    </location>
</feature>
<keyword evidence="5 8" id="KW-0863">Zinc-finger</keyword>
<dbReference type="OrthoDB" id="7608935at2759"/>
<proteinExistence type="predicted"/>
<protein>
    <submittedName>
        <fullName evidence="11">Protein air1</fullName>
    </submittedName>
</protein>
<keyword evidence="12" id="KW-1185">Reference proteome</keyword>
<evidence type="ECO:0000256" key="3">
    <source>
        <dbReference type="ARBA" id="ARBA00022723"/>
    </source>
</evidence>
<dbReference type="AlphaFoldDB" id="A0A3G2S5L9"/>
<reference evidence="11 12" key="1">
    <citation type="submission" date="2018-10" db="EMBL/GenBank/DDBJ databases">
        <title>Complete genome sequence of Malassezia restricta CBS 7877.</title>
        <authorList>
            <person name="Morand S.C."/>
            <person name="Bertignac M."/>
            <person name="Iltis A."/>
            <person name="Kolder I."/>
            <person name="Pirovano W."/>
            <person name="Jourdain R."/>
            <person name="Clavaud C."/>
        </authorList>
    </citation>
    <scope>NUCLEOTIDE SEQUENCE [LARGE SCALE GENOMIC DNA]</scope>
    <source>
        <strain evidence="11 12">CBS 7877</strain>
    </source>
</reference>
<dbReference type="InterPro" id="IPR001878">
    <property type="entry name" value="Znf_CCHC"/>
</dbReference>
<evidence type="ECO:0000313" key="12">
    <source>
        <dbReference type="Proteomes" id="UP000269793"/>
    </source>
</evidence>
<accession>A0A3G2S5L9</accession>
<evidence type="ECO:0000256" key="8">
    <source>
        <dbReference type="PROSITE-ProRule" id="PRU00047"/>
    </source>
</evidence>
<dbReference type="Pfam" id="PF00098">
    <property type="entry name" value="zf-CCHC"/>
    <property type="match status" value="1"/>
</dbReference>
<keyword evidence="7" id="KW-0539">Nucleus</keyword>
<dbReference type="GO" id="GO:0071038">
    <property type="term" value="P:TRAMP-dependent tRNA surveillance pathway"/>
    <property type="evidence" value="ECO:0007669"/>
    <property type="project" value="TreeGrafter"/>
</dbReference>
<dbReference type="GO" id="GO:0071035">
    <property type="term" value="P:nuclear polyadenylation-dependent rRNA catabolic process"/>
    <property type="evidence" value="ECO:0007669"/>
    <property type="project" value="TreeGrafter"/>
</dbReference>
<evidence type="ECO:0000313" key="11">
    <source>
        <dbReference type="EMBL" id="AYO42572.1"/>
    </source>
</evidence>
<dbReference type="GO" id="GO:0008270">
    <property type="term" value="F:zinc ion binding"/>
    <property type="evidence" value="ECO:0007669"/>
    <property type="project" value="UniProtKB-KW"/>
</dbReference>
<dbReference type="SUPFAM" id="SSF57756">
    <property type="entry name" value="Retrovirus zinc finger-like domains"/>
    <property type="match status" value="1"/>
</dbReference>
<keyword evidence="3" id="KW-0479">Metal-binding</keyword>
<evidence type="ECO:0000256" key="9">
    <source>
        <dbReference type="SAM" id="MobiDB-lite"/>
    </source>
</evidence>
<dbReference type="GO" id="GO:0031499">
    <property type="term" value="C:TRAMP complex"/>
    <property type="evidence" value="ECO:0007669"/>
    <property type="project" value="TreeGrafter"/>
</dbReference>
<feature type="compositionally biased region" description="Basic and acidic residues" evidence="9">
    <location>
        <begin position="225"/>
        <end position="235"/>
    </location>
</feature>
<keyword evidence="4" id="KW-0677">Repeat</keyword>
<evidence type="ECO:0000256" key="6">
    <source>
        <dbReference type="ARBA" id="ARBA00022833"/>
    </source>
</evidence>
<evidence type="ECO:0000256" key="2">
    <source>
        <dbReference type="ARBA" id="ARBA00022664"/>
    </source>
</evidence>
<dbReference type="VEuPathDB" id="FungiDB:DNF11_1622"/>
<dbReference type="GO" id="GO:0071031">
    <property type="term" value="P:nuclear mRNA surveillance of mRNA 3'-end processing"/>
    <property type="evidence" value="ECO:0007669"/>
    <property type="project" value="TreeGrafter"/>
</dbReference>
<dbReference type="Proteomes" id="UP000269793">
    <property type="component" value="Chromosome III"/>
</dbReference>
<dbReference type="GO" id="GO:0006397">
    <property type="term" value="P:mRNA processing"/>
    <property type="evidence" value="ECO:0007669"/>
    <property type="project" value="UniProtKB-KW"/>
</dbReference>
<dbReference type="InterPro" id="IPR051644">
    <property type="entry name" value="TRAMP_AT-DNA-binding"/>
</dbReference>
<evidence type="ECO:0000256" key="5">
    <source>
        <dbReference type="ARBA" id="ARBA00022771"/>
    </source>
</evidence>
<dbReference type="GO" id="GO:0071036">
    <property type="term" value="P:nuclear polyadenylation-dependent snoRNA catabolic process"/>
    <property type="evidence" value="ECO:0007669"/>
    <property type="project" value="TreeGrafter"/>
</dbReference>
<dbReference type="InterPro" id="IPR036875">
    <property type="entry name" value="Znf_CCHC_sf"/>
</dbReference>
<feature type="region of interest" description="Disordered" evidence="9">
    <location>
        <begin position="286"/>
        <end position="317"/>
    </location>
</feature>
<organism evidence="11 12">
    <name type="scientific">Malassezia restricta (strain ATCC 96810 / NBRC 103918 / CBS 7877)</name>
    <name type="common">Seborrheic dermatitis infection agent</name>
    <dbReference type="NCBI Taxonomy" id="425264"/>
    <lineage>
        <taxon>Eukaryota</taxon>
        <taxon>Fungi</taxon>
        <taxon>Dikarya</taxon>
        <taxon>Basidiomycota</taxon>
        <taxon>Ustilaginomycotina</taxon>
        <taxon>Malasseziomycetes</taxon>
        <taxon>Malasseziales</taxon>
        <taxon>Malasseziaceae</taxon>
        <taxon>Malassezia</taxon>
    </lineage>
</organism>
<comment type="subcellular location">
    <subcellularLocation>
        <location evidence="1">Nucleus</location>
    </subcellularLocation>
</comment>
<feature type="domain" description="CCHC-type" evidence="10">
    <location>
        <begin position="82"/>
        <end position="96"/>
    </location>
</feature>
<keyword evidence="6" id="KW-0862">Zinc</keyword>